<accession>A0ABQ0NMX9</accession>
<dbReference type="PANTHER" id="PTHR46766">
    <property type="entry name" value="GLUTAMINE-RICH PROTEIN 2"/>
    <property type="match status" value="1"/>
</dbReference>
<sequence length="727" mass="75213">MPPPVIEANRDLLLALIATNILGQNTPAIAATEALYMEMWAQDVAAMTGYDLATAAAGATQTPFSIPPLTLFSVPEGRFVSFPEQLFEWMTGAVMGQLKDPMTQLQLLSTPAQFAMEPMQMAMGQLMSGANVLPSTAGSVPAMNPVLASTVSPAAAGRLVSASAGRAASIGPLSVPAAWANATSAAPAIPAATAGVHRRGEPAFGERGHNVVFALDQHARASGGCRGSGGRGAQRLRHRARYGPRHKARPMTFVITDPAAIGTAAGELRGIGAALDATNTAAAAPTTAVPPPATDSVSVRTAARLVARAEQYQVVSAQAKLFHEQFVQTLLNAQKYYAETEAENNASMAAGAATQRTKALIMGGTGNPKPDPAYMTTIQKAFLQKYPNIELVSLRTPEELWPLTGLGSRTFSRSVAEGVSALNHAVMTETLAGNKVVVMGYSQSATIASVHMRYLESLPAALRPSTQLLEFTLAANPNNPFTGGLSQGLFGFGMPGFGEFRFATPLTTQYATRIFTLGYDAVADFPKNPFWLPTGANSVFSLFKAHHMASYVSALESGIGTIQQQIGNVTMHFIPNVNLPLLDPLRMFLPTLGNPLADTLQPFLKPIVDLGQYGLLPSPLNLGGAIGTGGTAGITTGFPALAATGTPVLASTELPGLGSTGMPALGSIGMPPVGSIGMPLPPVGTELPALGSIGMPPVGSIGMPLPPVGSIGMPLPPLVPAGVASGF</sequence>
<dbReference type="InterPro" id="IPR000084">
    <property type="entry name" value="PE-PGRS_N"/>
</dbReference>
<evidence type="ECO:0000313" key="7">
    <source>
        <dbReference type="Proteomes" id="UP000245060"/>
    </source>
</evidence>
<dbReference type="Pfam" id="PF12484">
    <property type="entry name" value="PPE-SVP"/>
    <property type="match status" value="1"/>
</dbReference>
<dbReference type="InterPro" id="IPR013228">
    <property type="entry name" value="PE-PPE_C"/>
</dbReference>
<evidence type="ECO:0000259" key="3">
    <source>
        <dbReference type="Pfam" id="PF00934"/>
    </source>
</evidence>
<evidence type="ECO:0000256" key="1">
    <source>
        <dbReference type="ARBA" id="ARBA00010652"/>
    </source>
</evidence>
<evidence type="ECO:0000313" key="6">
    <source>
        <dbReference type="EMBL" id="GBG38247.1"/>
    </source>
</evidence>
<feature type="domain" description="PPE" evidence="2">
    <location>
        <begin position="2"/>
        <end position="58"/>
    </location>
</feature>
<dbReference type="Gene3D" id="1.20.1260.20">
    <property type="entry name" value="PPE superfamily"/>
    <property type="match status" value="1"/>
</dbReference>
<gene>
    <name evidence="6" type="ORF">MmonteBS_26190</name>
</gene>
<dbReference type="Proteomes" id="UP000245060">
    <property type="component" value="Unassembled WGS sequence"/>
</dbReference>
<feature type="domain" description="PE" evidence="3">
    <location>
        <begin position="254"/>
        <end position="344"/>
    </location>
</feature>
<dbReference type="Pfam" id="PF00823">
    <property type="entry name" value="PPE"/>
    <property type="match status" value="1"/>
</dbReference>
<dbReference type="Gene3D" id="1.10.287.850">
    <property type="entry name" value="HP0062-like domain"/>
    <property type="match status" value="1"/>
</dbReference>
<dbReference type="Pfam" id="PF08237">
    <property type="entry name" value="PE-PPE"/>
    <property type="match status" value="1"/>
</dbReference>
<dbReference type="SUPFAM" id="SSF140459">
    <property type="entry name" value="PE/PPE dimer-like"/>
    <property type="match status" value="2"/>
</dbReference>
<name>A0ABQ0NMX9_9MYCO</name>
<proteinExistence type="inferred from homology"/>
<organism evidence="6 7">
    <name type="scientific">Mycobacterium montefiorense</name>
    <dbReference type="NCBI Taxonomy" id="154654"/>
    <lineage>
        <taxon>Bacteria</taxon>
        <taxon>Bacillati</taxon>
        <taxon>Actinomycetota</taxon>
        <taxon>Actinomycetes</taxon>
        <taxon>Mycobacteriales</taxon>
        <taxon>Mycobacteriaceae</taxon>
        <taxon>Mycobacterium</taxon>
        <taxon>Mycobacterium simiae complex</taxon>
    </lineage>
</organism>
<evidence type="ECO:0000259" key="5">
    <source>
        <dbReference type="Pfam" id="PF12484"/>
    </source>
</evidence>
<evidence type="ECO:0008006" key="8">
    <source>
        <dbReference type="Google" id="ProtNLM"/>
    </source>
</evidence>
<dbReference type="PANTHER" id="PTHR46766:SF1">
    <property type="entry name" value="GLUTAMINE-RICH PROTEIN 2"/>
    <property type="match status" value="1"/>
</dbReference>
<dbReference type="InterPro" id="IPR038332">
    <property type="entry name" value="PPE_sf"/>
</dbReference>
<keyword evidence="7" id="KW-1185">Reference proteome</keyword>
<comment type="caution">
    <text evidence="6">The sequence shown here is derived from an EMBL/GenBank/DDBJ whole genome shotgun (WGS) entry which is preliminary data.</text>
</comment>
<dbReference type="InterPro" id="IPR000030">
    <property type="entry name" value="PPE_dom"/>
</dbReference>
<evidence type="ECO:0000259" key="2">
    <source>
        <dbReference type="Pfam" id="PF00823"/>
    </source>
</evidence>
<dbReference type="Gene3D" id="3.40.50.1820">
    <property type="entry name" value="alpha/beta hydrolase"/>
    <property type="match status" value="1"/>
</dbReference>
<dbReference type="SUPFAM" id="SSF53474">
    <property type="entry name" value="alpha/beta-Hydrolases"/>
    <property type="match status" value="1"/>
</dbReference>
<dbReference type="Pfam" id="PF00934">
    <property type="entry name" value="PE"/>
    <property type="match status" value="1"/>
</dbReference>
<evidence type="ECO:0000259" key="4">
    <source>
        <dbReference type="Pfam" id="PF08237"/>
    </source>
</evidence>
<comment type="similarity">
    <text evidence="1">Belongs to the mycobacterial PPE family.</text>
</comment>
<protein>
    <recommendedName>
        <fullName evidence="8">PE-PPE domain-containing protein</fullName>
    </recommendedName>
</protein>
<feature type="domain" description="PE-PPE" evidence="4">
    <location>
        <begin position="390"/>
        <end position="611"/>
    </location>
</feature>
<dbReference type="InterPro" id="IPR029058">
    <property type="entry name" value="AB_hydrolase_fold"/>
</dbReference>
<feature type="domain" description="PPE family C-terminal" evidence="5">
    <location>
        <begin position="161"/>
        <end position="248"/>
    </location>
</feature>
<dbReference type="EMBL" id="BFCH01000018">
    <property type="protein sequence ID" value="GBG38247.1"/>
    <property type="molecule type" value="Genomic_DNA"/>
</dbReference>
<dbReference type="InterPro" id="IPR022171">
    <property type="entry name" value="PPE_C"/>
</dbReference>
<reference evidence="7" key="1">
    <citation type="submission" date="2018-04" db="EMBL/GenBank/DDBJ databases">
        <title>Draft genome sequence of Mycobacterium montefiorense isolated from Japanese black salamander.</title>
        <authorList>
            <person name="Fukano H."/>
            <person name="Yoshida M."/>
            <person name="Shimizu A."/>
            <person name="Iwao H."/>
            <person name="Kurata O."/>
            <person name="Katayama Y."/>
            <person name="Omatsu T."/>
            <person name="Mizutani T."/>
            <person name="Wada S."/>
            <person name="Hoshino Y."/>
        </authorList>
    </citation>
    <scope>NUCLEOTIDE SEQUENCE [LARGE SCALE GENOMIC DNA]</scope>
    <source>
        <strain evidence="7">BS</strain>
    </source>
</reference>